<organism evidence="3 4">
    <name type="scientific">Podospora didyma</name>
    <dbReference type="NCBI Taxonomy" id="330526"/>
    <lineage>
        <taxon>Eukaryota</taxon>
        <taxon>Fungi</taxon>
        <taxon>Dikarya</taxon>
        <taxon>Ascomycota</taxon>
        <taxon>Pezizomycotina</taxon>
        <taxon>Sordariomycetes</taxon>
        <taxon>Sordariomycetidae</taxon>
        <taxon>Sordariales</taxon>
        <taxon>Podosporaceae</taxon>
        <taxon>Podospora</taxon>
    </lineage>
</organism>
<sequence>MKLVDARTLQLVDFFESDAPKYAILSHTWEKDEVLFSDMADLVAAREKTGFAKLEGACDLAVAMDYHYIWIDNCCIDKSSSAELSEAINSMYRWYANASVCFAYLSDIDELAELRNARWFTRGWTLQELIAPKRVQFHSRDWSYLGTKDDPYLTSIISEASRVDECVLVGTVLPMQTTIARRMYWASDRHTTRPEDEAYCLMGLFDVHMPLIYGEGQKAFRRLQEEIIRTSTDQSILAWYWLDPEQDLHGDPVLAPSVRSFCLSGDVALHQISQPRSMKADDTMSVSNRGLELSMTLITADNPPADDRPARSRPFSEKLAIVNCQMGPVPGTFPVLTLRSRTFGSPTPTCWRLLHRFNSTPQSISLHDSSAFLEKGRRNFGLGAVGAESHPSGFPGSALAVEMKNRRFTKEKLTLSYIEMPASVSTLRPDSDPELGHIIHIFWLVPVIPRGQQITLTVSKTFPSHLWDTRCFQLRTPLSQTCELDGICTCTQTKGSGSTPALHRETAGAASIECRSRVVIPGQGPEKLVIGKAFVIFGTEHVDRNHPQDIHSPVTLVARRTWCHLIKDDGKLTLDEIFALDPSTFYTPSSTSSLALGAGRFTLKATVEEGFIGYTPHQLVRLSVGEAS</sequence>
<protein>
    <submittedName>
        <fullName evidence="3">Heterokaryon incompatibility protein-domain-containing protein</fullName>
    </submittedName>
</protein>
<name>A0AAE0N919_9PEZI</name>
<accession>A0AAE0N919</accession>
<dbReference type="PANTHER" id="PTHR10622:SF10">
    <property type="entry name" value="HET DOMAIN-CONTAINING PROTEIN"/>
    <property type="match status" value="1"/>
</dbReference>
<reference evidence="3" key="1">
    <citation type="journal article" date="2023" name="Mol. Phylogenet. Evol.">
        <title>Genome-scale phylogeny and comparative genomics of the fungal order Sordariales.</title>
        <authorList>
            <person name="Hensen N."/>
            <person name="Bonometti L."/>
            <person name="Westerberg I."/>
            <person name="Brannstrom I.O."/>
            <person name="Guillou S."/>
            <person name="Cros-Aarteil S."/>
            <person name="Calhoun S."/>
            <person name="Haridas S."/>
            <person name="Kuo A."/>
            <person name="Mondo S."/>
            <person name="Pangilinan J."/>
            <person name="Riley R."/>
            <person name="LaButti K."/>
            <person name="Andreopoulos B."/>
            <person name="Lipzen A."/>
            <person name="Chen C."/>
            <person name="Yan M."/>
            <person name="Daum C."/>
            <person name="Ng V."/>
            <person name="Clum A."/>
            <person name="Steindorff A."/>
            <person name="Ohm R.A."/>
            <person name="Martin F."/>
            <person name="Silar P."/>
            <person name="Natvig D.O."/>
            <person name="Lalanne C."/>
            <person name="Gautier V."/>
            <person name="Ament-Velasquez S.L."/>
            <person name="Kruys A."/>
            <person name="Hutchinson M.I."/>
            <person name="Powell A.J."/>
            <person name="Barry K."/>
            <person name="Miller A.N."/>
            <person name="Grigoriev I.V."/>
            <person name="Debuchy R."/>
            <person name="Gladieux P."/>
            <person name="Hiltunen Thoren M."/>
            <person name="Johannesson H."/>
        </authorList>
    </citation>
    <scope>NUCLEOTIDE SEQUENCE</scope>
    <source>
        <strain evidence="3">CBS 232.78</strain>
    </source>
</reference>
<evidence type="ECO:0000313" key="3">
    <source>
        <dbReference type="EMBL" id="KAK3374745.1"/>
    </source>
</evidence>
<dbReference type="InterPro" id="IPR058525">
    <property type="entry name" value="DUF8212"/>
</dbReference>
<reference evidence="3" key="2">
    <citation type="submission" date="2023-06" db="EMBL/GenBank/DDBJ databases">
        <authorList>
            <consortium name="Lawrence Berkeley National Laboratory"/>
            <person name="Haridas S."/>
            <person name="Hensen N."/>
            <person name="Bonometti L."/>
            <person name="Westerberg I."/>
            <person name="Brannstrom I.O."/>
            <person name="Guillou S."/>
            <person name="Cros-Aarteil S."/>
            <person name="Calhoun S."/>
            <person name="Kuo A."/>
            <person name="Mondo S."/>
            <person name="Pangilinan J."/>
            <person name="Riley R."/>
            <person name="LaButti K."/>
            <person name="Andreopoulos B."/>
            <person name="Lipzen A."/>
            <person name="Chen C."/>
            <person name="Yanf M."/>
            <person name="Daum C."/>
            <person name="Ng V."/>
            <person name="Clum A."/>
            <person name="Steindorff A."/>
            <person name="Ohm R."/>
            <person name="Martin F."/>
            <person name="Silar P."/>
            <person name="Natvig D."/>
            <person name="Lalanne C."/>
            <person name="Gautier V."/>
            <person name="Ament-velasquez S.L."/>
            <person name="Kruys A."/>
            <person name="Hutchinson M.I."/>
            <person name="Powell A.J."/>
            <person name="Barry K."/>
            <person name="Miller A.N."/>
            <person name="Grigoriev I.V."/>
            <person name="Debuchy R."/>
            <person name="Gladieux P."/>
            <person name="Thoren M.H."/>
            <person name="Johannesson H."/>
        </authorList>
    </citation>
    <scope>NUCLEOTIDE SEQUENCE</scope>
    <source>
        <strain evidence="3">CBS 232.78</strain>
    </source>
</reference>
<comment type="caution">
    <text evidence="3">The sequence shown here is derived from an EMBL/GenBank/DDBJ whole genome shotgun (WGS) entry which is preliminary data.</text>
</comment>
<gene>
    <name evidence="3" type="ORF">B0H63DRAFT_480830</name>
</gene>
<feature type="domain" description="DUF8212" evidence="2">
    <location>
        <begin position="218"/>
        <end position="242"/>
    </location>
</feature>
<evidence type="ECO:0000313" key="4">
    <source>
        <dbReference type="Proteomes" id="UP001285441"/>
    </source>
</evidence>
<keyword evidence="4" id="KW-1185">Reference proteome</keyword>
<evidence type="ECO:0000259" key="2">
    <source>
        <dbReference type="Pfam" id="PF26640"/>
    </source>
</evidence>
<evidence type="ECO:0000259" key="1">
    <source>
        <dbReference type="Pfam" id="PF06985"/>
    </source>
</evidence>
<dbReference type="AlphaFoldDB" id="A0AAE0N919"/>
<proteinExistence type="predicted"/>
<dbReference type="Proteomes" id="UP001285441">
    <property type="component" value="Unassembled WGS sequence"/>
</dbReference>
<feature type="domain" description="Heterokaryon incompatibility" evidence="1">
    <location>
        <begin position="22"/>
        <end position="109"/>
    </location>
</feature>
<dbReference type="PANTHER" id="PTHR10622">
    <property type="entry name" value="HET DOMAIN-CONTAINING PROTEIN"/>
    <property type="match status" value="1"/>
</dbReference>
<dbReference type="Pfam" id="PF26640">
    <property type="entry name" value="DUF8212"/>
    <property type="match status" value="1"/>
</dbReference>
<dbReference type="Pfam" id="PF06985">
    <property type="entry name" value="HET"/>
    <property type="match status" value="1"/>
</dbReference>
<dbReference type="InterPro" id="IPR010730">
    <property type="entry name" value="HET"/>
</dbReference>
<dbReference type="EMBL" id="JAULSW010000007">
    <property type="protein sequence ID" value="KAK3374745.1"/>
    <property type="molecule type" value="Genomic_DNA"/>
</dbReference>